<evidence type="ECO:0000313" key="2">
    <source>
        <dbReference type="Proteomes" id="UP000011980"/>
    </source>
</evidence>
<organism evidence="1 2">
    <name type="scientific">Leptospira kirschneri serovar Bulgarica str. Nikolaevo</name>
    <dbReference type="NCBI Taxonomy" id="1240687"/>
    <lineage>
        <taxon>Bacteria</taxon>
        <taxon>Pseudomonadati</taxon>
        <taxon>Spirochaetota</taxon>
        <taxon>Spirochaetia</taxon>
        <taxon>Leptospirales</taxon>
        <taxon>Leptospiraceae</taxon>
        <taxon>Leptospira</taxon>
    </lineage>
</organism>
<comment type="caution">
    <text evidence="1">The sequence shown here is derived from an EMBL/GenBank/DDBJ whole genome shotgun (WGS) entry which is preliminary data.</text>
</comment>
<dbReference type="Proteomes" id="UP000011980">
    <property type="component" value="Unassembled WGS sequence"/>
</dbReference>
<proteinExistence type="predicted"/>
<gene>
    <name evidence="1" type="ORF">LEP1GSC008_3950</name>
</gene>
<sequence>MLLKSDRVKFPSRKKLKVDFKILKCGNYHVFRKTDLE</sequence>
<protein>
    <submittedName>
        <fullName evidence="1">Uncharacterized protein</fullName>
    </submittedName>
</protein>
<reference evidence="1 2" key="1">
    <citation type="submission" date="2013-01" db="EMBL/GenBank/DDBJ databases">
        <authorList>
            <person name="Harkins D.M."/>
            <person name="Durkin A.S."/>
            <person name="Brinkac L.M."/>
            <person name="Haft D.H."/>
            <person name="Selengut J.D."/>
            <person name="Sanka R."/>
            <person name="DePew J."/>
            <person name="Purushe J."/>
            <person name="Galloway R.L."/>
            <person name="Vinetz J.M."/>
            <person name="Sutton G.G."/>
            <person name="Nierman W.C."/>
            <person name="Fouts D.E."/>
        </authorList>
    </citation>
    <scope>NUCLEOTIDE SEQUENCE [LARGE SCALE GENOMIC DNA]</scope>
    <source>
        <strain evidence="1 2">Nikolaevo</strain>
    </source>
</reference>
<accession>M6FNY6</accession>
<name>M6FNY6_9LEPT</name>
<evidence type="ECO:0000313" key="1">
    <source>
        <dbReference type="EMBL" id="EMK24436.1"/>
    </source>
</evidence>
<dbReference type="EMBL" id="ANCE01000100">
    <property type="protein sequence ID" value="EMK24436.1"/>
    <property type="molecule type" value="Genomic_DNA"/>
</dbReference>
<dbReference type="AlphaFoldDB" id="M6FNY6"/>